<evidence type="ECO:0000313" key="2">
    <source>
        <dbReference type="EMBL" id="PKI64938.1"/>
    </source>
</evidence>
<feature type="compositionally biased region" description="Polar residues" evidence="1">
    <location>
        <begin position="113"/>
        <end position="123"/>
    </location>
</feature>
<evidence type="ECO:0000256" key="1">
    <source>
        <dbReference type="SAM" id="MobiDB-lite"/>
    </source>
</evidence>
<dbReference type="AlphaFoldDB" id="A0A2I0K8Q7"/>
<feature type="compositionally biased region" description="Basic residues" evidence="1">
    <location>
        <begin position="52"/>
        <end position="62"/>
    </location>
</feature>
<keyword evidence="3" id="KW-1185">Reference proteome</keyword>
<protein>
    <submittedName>
        <fullName evidence="2">Uncharacterized protein</fullName>
    </submittedName>
</protein>
<feature type="region of interest" description="Disordered" evidence="1">
    <location>
        <begin position="28"/>
        <end position="170"/>
    </location>
</feature>
<proteinExistence type="predicted"/>
<organism evidence="2 3">
    <name type="scientific">Punica granatum</name>
    <name type="common">Pomegranate</name>
    <dbReference type="NCBI Taxonomy" id="22663"/>
    <lineage>
        <taxon>Eukaryota</taxon>
        <taxon>Viridiplantae</taxon>
        <taxon>Streptophyta</taxon>
        <taxon>Embryophyta</taxon>
        <taxon>Tracheophyta</taxon>
        <taxon>Spermatophyta</taxon>
        <taxon>Magnoliopsida</taxon>
        <taxon>eudicotyledons</taxon>
        <taxon>Gunneridae</taxon>
        <taxon>Pentapetalae</taxon>
        <taxon>rosids</taxon>
        <taxon>malvids</taxon>
        <taxon>Myrtales</taxon>
        <taxon>Lythraceae</taxon>
        <taxon>Punica</taxon>
    </lineage>
</organism>
<dbReference type="Proteomes" id="UP000233551">
    <property type="component" value="Unassembled WGS sequence"/>
</dbReference>
<comment type="caution">
    <text evidence="2">The sequence shown here is derived from an EMBL/GenBank/DDBJ whole genome shotgun (WGS) entry which is preliminary data.</text>
</comment>
<gene>
    <name evidence="2" type="ORF">CRG98_014680</name>
</gene>
<sequence>MPNPAVTSEDCHLLYSVSAHLATILRLQGSSGQGPDPAEGSPPALNPPSKVARVRPPHRRVRGLVGESPSRFRTPSPLPLFSNRKTGEEERGPRPGWGLPRRPQPLWRGGPSPATSPKGSTASGGAPRWVGGRGEERHGAPPRALNPSGKTATSHSRVGGGAPNRKNVEGQAAVFDEVPISVDWRKAGAVMKENCGM</sequence>
<name>A0A2I0K8Q7_PUNGR</name>
<evidence type="ECO:0000313" key="3">
    <source>
        <dbReference type="Proteomes" id="UP000233551"/>
    </source>
</evidence>
<accession>A0A2I0K8Q7</accession>
<dbReference type="EMBL" id="PGOL01000787">
    <property type="protein sequence ID" value="PKI64938.1"/>
    <property type="molecule type" value="Genomic_DNA"/>
</dbReference>
<reference evidence="2 3" key="1">
    <citation type="submission" date="2017-11" db="EMBL/GenBank/DDBJ databases">
        <title>De-novo sequencing of pomegranate (Punica granatum L.) genome.</title>
        <authorList>
            <person name="Akparov Z."/>
            <person name="Amiraslanov A."/>
            <person name="Hajiyeva S."/>
            <person name="Abbasov M."/>
            <person name="Kaur K."/>
            <person name="Hamwieh A."/>
            <person name="Solovyev V."/>
            <person name="Salamov A."/>
            <person name="Braich B."/>
            <person name="Kosarev P."/>
            <person name="Mahmoud A."/>
            <person name="Hajiyev E."/>
            <person name="Babayeva S."/>
            <person name="Izzatullayeva V."/>
            <person name="Mammadov A."/>
            <person name="Mammadov A."/>
            <person name="Sharifova S."/>
            <person name="Ojaghi J."/>
            <person name="Eynullazada K."/>
            <person name="Bayramov B."/>
            <person name="Abdulazimova A."/>
            <person name="Shahmuradov I."/>
        </authorList>
    </citation>
    <scope>NUCLEOTIDE SEQUENCE [LARGE SCALE GENOMIC DNA]</scope>
    <source>
        <strain evidence="3">cv. AG2017</strain>
        <tissue evidence="2">Leaf</tissue>
    </source>
</reference>